<keyword evidence="2" id="KW-0560">Oxidoreductase</keyword>
<reference evidence="4" key="1">
    <citation type="submission" date="2020-12" db="EMBL/GenBank/DDBJ databases">
        <title>Bacterial taxonomy.</title>
        <authorList>
            <person name="Pan X."/>
        </authorList>
    </citation>
    <scope>NUCLEOTIDE SEQUENCE</scope>
    <source>
        <strain evidence="4">KCTC 52957</strain>
    </source>
</reference>
<dbReference type="PANTHER" id="PTHR13847">
    <property type="entry name" value="SARCOSINE DEHYDROGENASE-RELATED"/>
    <property type="match status" value="1"/>
</dbReference>
<evidence type="ECO:0000256" key="1">
    <source>
        <dbReference type="ARBA" id="ARBA00009410"/>
    </source>
</evidence>
<dbReference type="Gene3D" id="3.50.50.60">
    <property type="entry name" value="FAD/NAD(P)-binding domain"/>
    <property type="match status" value="2"/>
</dbReference>
<protein>
    <submittedName>
        <fullName evidence="4">FAD-binding oxidoreductase</fullName>
    </submittedName>
</protein>
<organism evidence="4 5">
    <name type="scientific">Palleronia pontilimi</name>
    <dbReference type="NCBI Taxonomy" id="1964209"/>
    <lineage>
        <taxon>Bacteria</taxon>
        <taxon>Pseudomonadati</taxon>
        <taxon>Pseudomonadota</taxon>
        <taxon>Alphaproteobacteria</taxon>
        <taxon>Rhodobacterales</taxon>
        <taxon>Roseobacteraceae</taxon>
        <taxon>Palleronia</taxon>
    </lineage>
</organism>
<comment type="similarity">
    <text evidence="1">Belongs to the DadA oxidoreductase family.</text>
</comment>
<dbReference type="GO" id="GO:0055130">
    <property type="term" value="P:D-alanine catabolic process"/>
    <property type="evidence" value="ECO:0007669"/>
    <property type="project" value="TreeGrafter"/>
</dbReference>
<dbReference type="EMBL" id="JAEKPD010000008">
    <property type="protein sequence ID" value="MBJ3763070.1"/>
    <property type="molecule type" value="Genomic_DNA"/>
</dbReference>
<feature type="domain" description="FAD dependent oxidoreductase" evidence="3">
    <location>
        <begin position="25"/>
        <end position="420"/>
    </location>
</feature>
<dbReference type="InterPro" id="IPR036188">
    <property type="entry name" value="FAD/NAD-bd_sf"/>
</dbReference>
<dbReference type="GO" id="GO:0005737">
    <property type="term" value="C:cytoplasm"/>
    <property type="evidence" value="ECO:0007669"/>
    <property type="project" value="TreeGrafter"/>
</dbReference>
<dbReference type="GO" id="GO:0008718">
    <property type="term" value="F:D-amino-acid dehydrogenase activity"/>
    <property type="evidence" value="ECO:0007669"/>
    <property type="project" value="TreeGrafter"/>
</dbReference>
<dbReference type="PANTHER" id="PTHR13847:SF280">
    <property type="entry name" value="D-AMINO ACID DEHYDROGENASE"/>
    <property type="match status" value="1"/>
</dbReference>
<evidence type="ECO:0000259" key="3">
    <source>
        <dbReference type="Pfam" id="PF01266"/>
    </source>
</evidence>
<dbReference type="AlphaFoldDB" id="A0A934IIA0"/>
<dbReference type="SUPFAM" id="SSF51905">
    <property type="entry name" value="FAD/NAD(P)-binding domain"/>
    <property type="match status" value="1"/>
</dbReference>
<keyword evidence="5" id="KW-1185">Reference proteome</keyword>
<sequence length="450" mass="48255">MRIPSGPVSLNQPPEHSGPLPGAADLVVIGGGVAGVMCAWFAAKAGARVVLCEKGRVAGEQSSRNWGWIRQQGRDPDELPLVMEAVRHWQAIQAETNEDLGLRQTGTFYLMRHASDQARYEAWLPHASAHGLDTKMLGAAELRDRMPGAAEGWRGALWTASDMCAEPWVAVPALARAAVRAGVTIVEDCAVRRLDVTDGRVRGVVTERGRIACDRAVLCGGAWSSLFLRAHGIDVPQLSVRATVCATEPVGDVFGGQAADDRVAFRRRADGGYSLAASAQHDFLMGPDALRHMGKFWPVVKDDVLSTGLRPKAPAGYPDAWGTARSWSADDETPFERMRVLDPAPNAAHVKGALRRFRQAFPKLPAVKVKRAWAGMIDSMPDLVPIIDEAPDLPGLVVLTGLSGHGFGIGPGVGRVAADLALGRDPGLDLSRFRITRFSDGTPIRPGPHL</sequence>
<dbReference type="RefSeq" id="WP_198916230.1">
    <property type="nucleotide sequence ID" value="NZ_JAEKPD010000008.1"/>
</dbReference>
<dbReference type="Gene3D" id="3.30.9.10">
    <property type="entry name" value="D-Amino Acid Oxidase, subunit A, domain 2"/>
    <property type="match status" value="2"/>
</dbReference>
<evidence type="ECO:0000256" key="2">
    <source>
        <dbReference type="ARBA" id="ARBA00023002"/>
    </source>
</evidence>
<comment type="caution">
    <text evidence="4">The sequence shown here is derived from an EMBL/GenBank/DDBJ whole genome shotgun (WGS) entry which is preliminary data.</text>
</comment>
<proteinExistence type="inferred from homology"/>
<evidence type="ECO:0000313" key="4">
    <source>
        <dbReference type="EMBL" id="MBJ3763070.1"/>
    </source>
</evidence>
<dbReference type="Proteomes" id="UP000642488">
    <property type="component" value="Unassembled WGS sequence"/>
</dbReference>
<evidence type="ECO:0000313" key="5">
    <source>
        <dbReference type="Proteomes" id="UP000642488"/>
    </source>
</evidence>
<dbReference type="Pfam" id="PF01266">
    <property type="entry name" value="DAO"/>
    <property type="match status" value="1"/>
</dbReference>
<dbReference type="GO" id="GO:0005886">
    <property type="term" value="C:plasma membrane"/>
    <property type="evidence" value="ECO:0007669"/>
    <property type="project" value="TreeGrafter"/>
</dbReference>
<gene>
    <name evidence="4" type="ORF">ILP92_09970</name>
</gene>
<dbReference type="InterPro" id="IPR006076">
    <property type="entry name" value="FAD-dep_OxRdtase"/>
</dbReference>
<accession>A0A934IIA0</accession>
<name>A0A934IIA0_9RHOB</name>